<dbReference type="GO" id="GO:0005829">
    <property type="term" value="C:cytosol"/>
    <property type="evidence" value="ECO:0007669"/>
    <property type="project" value="UniProtKB-ARBA"/>
</dbReference>
<dbReference type="InterPro" id="IPR020471">
    <property type="entry name" value="AKR"/>
</dbReference>
<dbReference type="SUPFAM" id="SSF51430">
    <property type="entry name" value="NAD(P)-linked oxidoreductase"/>
    <property type="match status" value="1"/>
</dbReference>
<dbReference type="PRINTS" id="PR00069">
    <property type="entry name" value="ALDKETRDTASE"/>
</dbReference>
<dbReference type="InterPro" id="IPR023210">
    <property type="entry name" value="NADP_OxRdtase_dom"/>
</dbReference>
<name>A0AAP4DEW4_BIFPS</name>
<comment type="caution">
    <text evidence="3">The sequence shown here is derived from an EMBL/GenBank/DDBJ whole genome shotgun (WGS) entry which is preliminary data.</text>
</comment>
<feature type="domain" description="NADP-dependent oxidoreductase" evidence="2">
    <location>
        <begin position="18"/>
        <end position="313"/>
    </location>
</feature>
<evidence type="ECO:0000313" key="4">
    <source>
        <dbReference type="Proteomes" id="UP000285613"/>
    </source>
</evidence>
<dbReference type="Proteomes" id="UP000285613">
    <property type="component" value="Unassembled WGS sequence"/>
</dbReference>
<dbReference type="InterPro" id="IPR050523">
    <property type="entry name" value="AKR_Detox_Biosynth"/>
</dbReference>
<evidence type="ECO:0000256" key="1">
    <source>
        <dbReference type="ARBA" id="ARBA00023002"/>
    </source>
</evidence>
<keyword evidence="1" id="KW-0560">Oxidoreductase</keyword>
<organism evidence="3 4">
    <name type="scientific">Bifidobacterium pseudocatenulatum</name>
    <dbReference type="NCBI Taxonomy" id="28026"/>
    <lineage>
        <taxon>Bacteria</taxon>
        <taxon>Bacillati</taxon>
        <taxon>Actinomycetota</taxon>
        <taxon>Actinomycetes</taxon>
        <taxon>Bifidobacteriales</taxon>
        <taxon>Bifidobacteriaceae</taxon>
        <taxon>Bifidobacterium</taxon>
    </lineage>
</organism>
<sequence>MTDMQYAPLGRSGINVSKVCLGGMSFGKASPDFHQWTIDQQGTEQVIGHAIDRGINFIDTANCYAFGTSEEYIGQALRNLNVARDQVVLASKVYFNDGHLSKEAINREIDGTLKRLGTDYLDLYIIHRFDYTTPAEETMEALDALVKAGKVRALGASEMYAYQFHNLQAVADANGWTRFTSMQCHYNLLYREDERELIPVCQQYDVALTPYSPMASGHLARPAWDSNSARGTTDGTMHNKYDQAKAQDMPIVERVHEVSERHGVPMAQVALAWHWAKGVTAPIVGCSKPERVDDAIAALGVQLTEDDIAYIEEPYTAHELVGPLSRPGEKALAGTLAPTLKETTRN</sequence>
<gene>
    <name evidence="3" type="ORF">DWZ91_03625</name>
</gene>
<dbReference type="InterPro" id="IPR036812">
    <property type="entry name" value="NAD(P)_OxRdtase_dom_sf"/>
</dbReference>
<evidence type="ECO:0000313" key="3">
    <source>
        <dbReference type="EMBL" id="RHL97095.1"/>
    </source>
</evidence>
<dbReference type="CDD" id="cd19079">
    <property type="entry name" value="AKR_EcYajO-like"/>
    <property type="match status" value="1"/>
</dbReference>
<dbReference type="Gene3D" id="3.20.20.100">
    <property type="entry name" value="NADP-dependent oxidoreductase domain"/>
    <property type="match status" value="1"/>
</dbReference>
<dbReference type="PANTHER" id="PTHR43364">
    <property type="entry name" value="NADH-SPECIFIC METHYLGLYOXAL REDUCTASE-RELATED"/>
    <property type="match status" value="1"/>
</dbReference>
<protein>
    <submittedName>
        <fullName evidence="3">Aldo/keto reductase</fullName>
    </submittedName>
</protein>
<reference evidence="3 4" key="1">
    <citation type="submission" date="2018-08" db="EMBL/GenBank/DDBJ databases">
        <title>A genome reference for cultivated species of the human gut microbiota.</title>
        <authorList>
            <person name="Zou Y."/>
            <person name="Xue W."/>
            <person name="Luo G."/>
        </authorList>
    </citation>
    <scope>NUCLEOTIDE SEQUENCE [LARGE SCALE GENOMIC DNA]</scope>
    <source>
        <strain evidence="3 4">AF36-12AT</strain>
    </source>
</reference>
<accession>A0AAP4DEW4</accession>
<dbReference type="AlphaFoldDB" id="A0AAP4DEW4"/>
<dbReference type="GO" id="GO:0016491">
    <property type="term" value="F:oxidoreductase activity"/>
    <property type="evidence" value="ECO:0007669"/>
    <property type="project" value="UniProtKB-KW"/>
</dbReference>
<dbReference type="EMBL" id="QRPH01000002">
    <property type="protein sequence ID" value="RHL97095.1"/>
    <property type="molecule type" value="Genomic_DNA"/>
</dbReference>
<dbReference type="Pfam" id="PF00248">
    <property type="entry name" value="Aldo_ket_red"/>
    <property type="match status" value="1"/>
</dbReference>
<proteinExistence type="predicted"/>
<dbReference type="RefSeq" id="WP_065439837.1">
    <property type="nucleotide sequence ID" value="NZ_BCYA01000041.1"/>
</dbReference>
<evidence type="ECO:0000259" key="2">
    <source>
        <dbReference type="Pfam" id="PF00248"/>
    </source>
</evidence>
<dbReference type="FunFam" id="3.20.20.100:FF:000004">
    <property type="entry name" value="Oxidoreductase, aldo/keto reductase"/>
    <property type="match status" value="1"/>
</dbReference>
<dbReference type="PANTHER" id="PTHR43364:SF4">
    <property type="entry name" value="NAD(P)-LINKED OXIDOREDUCTASE SUPERFAMILY PROTEIN"/>
    <property type="match status" value="1"/>
</dbReference>